<accession>A0A2G8K4I4</accession>
<dbReference type="EMBL" id="MRZV01000894">
    <property type="protein sequence ID" value="PIK42908.1"/>
    <property type="molecule type" value="Genomic_DNA"/>
</dbReference>
<reference evidence="3 4" key="1">
    <citation type="journal article" date="2017" name="PLoS Biol.">
        <title>The sea cucumber genome provides insights into morphological evolution and visceral regeneration.</title>
        <authorList>
            <person name="Zhang X."/>
            <person name="Sun L."/>
            <person name="Yuan J."/>
            <person name="Sun Y."/>
            <person name="Gao Y."/>
            <person name="Zhang L."/>
            <person name="Li S."/>
            <person name="Dai H."/>
            <person name="Hamel J.F."/>
            <person name="Liu C."/>
            <person name="Yu Y."/>
            <person name="Liu S."/>
            <person name="Lin W."/>
            <person name="Guo K."/>
            <person name="Jin S."/>
            <person name="Xu P."/>
            <person name="Storey K.B."/>
            <person name="Huan P."/>
            <person name="Zhang T."/>
            <person name="Zhou Y."/>
            <person name="Zhang J."/>
            <person name="Lin C."/>
            <person name="Li X."/>
            <person name="Xing L."/>
            <person name="Huo D."/>
            <person name="Sun M."/>
            <person name="Wang L."/>
            <person name="Mercier A."/>
            <person name="Li F."/>
            <person name="Yang H."/>
            <person name="Xiang J."/>
        </authorList>
    </citation>
    <scope>NUCLEOTIDE SEQUENCE [LARGE SCALE GENOMIC DNA]</scope>
    <source>
        <strain evidence="3">Shaxun</strain>
        <tissue evidence="3">Muscle</tissue>
    </source>
</reference>
<dbReference type="AlphaFoldDB" id="A0A2G8K4I4"/>
<dbReference type="OrthoDB" id="5775605at2759"/>
<dbReference type="InterPro" id="IPR003609">
    <property type="entry name" value="Pan_app"/>
</dbReference>
<organism evidence="3 4">
    <name type="scientific">Stichopus japonicus</name>
    <name type="common">Sea cucumber</name>
    <dbReference type="NCBI Taxonomy" id="307972"/>
    <lineage>
        <taxon>Eukaryota</taxon>
        <taxon>Metazoa</taxon>
        <taxon>Echinodermata</taxon>
        <taxon>Eleutherozoa</taxon>
        <taxon>Echinozoa</taxon>
        <taxon>Holothuroidea</taxon>
        <taxon>Aspidochirotacea</taxon>
        <taxon>Aspidochirotida</taxon>
        <taxon>Stichopodidae</taxon>
        <taxon>Apostichopus</taxon>
    </lineage>
</organism>
<feature type="domain" description="Apple" evidence="2">
    <location>
        <begin position="118"/>
        <end position="167"/>
    </location>
</feature>
<keyword evidence="1" id="KW-0732">Signal</keyword>
<dbReference type="SUPFAM" id="SSF57414">
    <property type="entry name" value="Hairpin loop containing domain-like"/>
    <property type="match status" value="1"/>
</dbReference>
<feature type="chain" id="PRO_5013849564" description="Apple domain-containing protein" evidence="1">
    <location>
        <begin position="20"/>
        <end position="213"/>
    </location>
</feature>
<dbReference type="Pfam" id="PF00024">
    <property type="entry name" value="PAN_1"/>
    <property type="match status" value="1"/>
</dbReference>
<dbReference type="Gene3D" id="3.50.4.10">
    <property type="entry name" value="Hepatocyte Growth Factor"/>
    <property type="match status" value="2"/>
</dbReference>
<proteinExistence type="predicted"/>
<evidence type="ECO:0000256" key="1">
    <source>
        <dbReference type="SAM" id="SignalP"/>
    </source>
</evidence>
<comment type="caution">
    <text evidence="3">The sequence shown here is derived from an EMBL/GenBank/DDBJ whole genome shotgun (WGS) entry which is preliminary data.</text>
</comment>
<evidence type="ECO:0000259" key="2">
    <source>
        <dbReference type="Pfam" id="PF00024"/>
    </source>
</evidence>
<gene>
    <name evidence="3" type="ORF">BSL78_20245</name>
</gene>
<protein>
    <recommendedName>
        <fullName evidence="2">Apple domain-containing protein</fullName>
    </recommendedName>
</protein>
<evidence type="ECO:0000313" key="4">
    <source>
        <dbReference type="Proteomes" id="UP000230750"/>
    </source>
</evidence>
<evidence type="ECO:0000313" key="3">
    <source>
        <dbReference type="EMBL" id="PIK42908.1"/>
    </source>
</evidence>
<keyword evidence="4" id="KW-1185">Reference proteome</keyword>
<sequence length="213" mass="24927">MMSYALIQVLLFFIPFCLGQNGKWTEDAEGCIRWKNDWVGTASSFKACQLSCESQKSFTCLSIDYKNGRCQHCRYNRHSVRPTGDFTQPCYNGESWHYAERLDVDYPWTDIVYGCIRNNNDWAGPTTDILSCQKRCADETSFVCLSVDYKDGDCHLSRFNRDSIRPTEDYTQPCYVTGWQYSERRDLVLSTLLWNVHLLKQKTKQKTLFEIHQ</sequence>
<dbReference type="Proteomes" id="UP000230750">
    <property type="component" value="Unassembled WGS sequence"/>
</dbReference>
<feature type="signal peptide" evidence="1">
    <location>
        <begin position="1"/>
        <end position="19"/>
    </location>
</feature>
<name>A0A2G8K4I4_STIJA</name>